<name>A0ABT6HG19_9ACTN</name>
<gene>
    <name evidence="1" type="ORF">QCN29_00410</name>
</gene>
<evidence type="ECO:0000313" key="2">
    <source>
        <dbReference type="Proteomes" id="UP001223144"/>
    </source>
</evidence>
<accession>A0ABT6HG19</accession>
<comment type="caution">
    <text evidence="1">The sequence shown here is derived from an EMBL/GenBank/DDBJ whole genome shotgun (WGS) entry which is preliminary data.</text>
</comment>
<dbReference type="InterPro" id="IPR046300">
    <property type="entry name" value="DUF6415"/>
</dbReference>
<dbReference type="EMBL" id="JARWBG010000001">
    <property type="protein sequence ID" value="MDH2387271.1"/>
    <property type="molecule type" value="Genomic_DNA"/>
</dbReference>
<organism evidence="1 2">
    <name type="scientific">Streptomyces chengmaiensis</name>
    <dbReference type="NCBI Taxonomy" id="3040919"/>
    <lineage>
        <taxon>Bacteria</taxon>
        <taxon>Bacillati</taxon>
        <taxon>Actinomycetota</taxon>
        <taxon>Actinomycetes</taxon>
        <taxon>Kitasatosporales</taxon>
        <taxon>Streptomycetaceae</taxon>
        <taxon>Streptomyces</taxon>
    </lineage>
</organism>
<dbReference type="Pfam" id="PF19979">
    <property type="entry name" value="DUF6415"/>
    <property type="match status" value="1"/>
</dbReference>
<evidence type="ECO:0000313" key="1">
    <source>
        <dbReference type="EMBL" id="MDH2387271.1"/>
    </source>
</evidence>
<keyword evidence="2" id="KW-1185">Reference proteome</keyword>
<protein>
    <submittedName>
        <fullName evidence="1">DUF6415 family natural product biosynthesis protein</fullName>
    </submittedName>
</protein>
<dbReference type="RefSeq" id="WP_279925403.1">
    <property type="nucleotide sequence ID" value="NZ_JARWBG010000001.1"/>
</dbReference>
<proteinExistence type="predicted"/>
<sequence length="123" mass="13341">MSPPASPARLNTGQMLADAEQLLDSTADGPTHDGLHELTLRLRGHIMQLIPAVTDRFSSWPRNDDTLAQAMAGTGRAQRQLAVDPPDGSLTQAVAYAQRLARTVVELTQHLARLDCATSREFP</sequence>
<reference evidence="1 2" key="1">
    <citation type="submission" date="2023-04" db="EMBL/GenBank/DDBJ databases">
        <title>Streptomyces chengmaiensis sp. nov. isolated from the stem of mangrove plant in Hainan.</title>
        <authorList>
            <person name="Huang X."/>
            <person name="Zhou S."/>
            <person name="Chu X."/>
            <person name="Xie Y."/>
            <person name="Lin Y."/>
        </authorList>
    </citation>
    <scope>NUCLEOTIDE SEQUENCE [LARGE SCALE GENOMIC DNA]</scope>
    <source>
        <strain evidence="1 2">HNM0663</strain>
    </source>
</reference>
<dbReference type="Proteomes" id="UP001223144">
    <property type="component" value="Unassembled WGS sequence"/>
</dbReference>